<evidence type="ECO:0000256" key="1">
    <source>
        <dbReference type="SAM" id="Phobius"/>
    </source>
</evidence>
<proteinExistence type="predicted"/>
<organism evidence="3">
    <name type="scientific">Erwinia billingiae (strain Eb661)</name>
    <dbReference type="NCBI Taxonomy" id="634500"/>
    <lineage>
        <taxon>Bacteria</taxon>
        <taxon>Pseudomonadati</taxon>
        <taxon>Pseudomonadota</taxon>
        <taxon>Gammaproteobacteria</taxon>
        <taxon>Enterobacterales</taxon>
        <taxon>Erwiniaceae</taxon>
        <taxon>Erwinia</taxon>
    </lineage>
</organism>
<evidence type="ECO:0000313" key="2">
    <source>
        <dbReference type="EMBL" id="CAX60014.1"/>
    </source>
</evidence>
<dbReference type="eggNOG" id="ENOG503484F">
    <property type="taxonomic scope" value="Bacteria"/>
</dbReference>
<dbReference type="AlphaFoldDB" id="D8MT57"/>
<sequence>MITVLALLGLILGAWSVRSICIKQQSNIKKLVKSFVAAFYFLAFGGLSSEDINKMLVAIVMLLLGAAIQWYANRRYKTPEE</sequence>
<keyword evidence="1" id="KW-0472">Membrane</keyword>
<dbReference type="GeneID" id="90512475"/>
<keyword evidence="1" id="KW-0812">Transmembrane</keyword>
<accession>D8MT57</accession>
<dbReference type="RefSeq" id="WP_013202500.1">
    <property type="nucleotide sequence ID" value="NC_014306.1"/>
</dbReference>
<dbReference type="Proteomes" id="UP000008793">
    <property type="component" value="Chromosome"/>
</dbReference>
<evidence type="ECO:0000313" key="3">
    <source>
        <dbReference type="Proteomes" id="UP000008793"/>
    </source>
</evidence>
<keyword evidence="1" id="KW-1133">Transmembrane helix</keyword>
<gene>
    <name evidence="2" type="ordered locus">EbC_24830</name>
</gene>
<dbReference type="KEGG" id="ebi:EbC_24830"/>
<dbReference type="EMBL" id="FP236843">
    <property type="protein sequence ID" value="CAX60014.1"/>
    <property type="molecule type" value="Genomic_DNA"/>
</dbReference>
<name>D8MT57_ERWBE</name>
<protein>
    <submittedName>
        <fullName evidence="2">Uncharacterized protein</fullName>
    </submittedName>
</protein>
<keyword evidence="3" id="KW-1185">Reference proteome</keyword>
<feature type="transmembrane region" description="Helical" evidence="1">
    <location>
        <begin position="31"/>
        <end position="48"/>
    </location>
</feature>
<reference evidence="2 3" key="1">
    <citation type="journal article" date="2010" name="BMC Genomics">
        <title>Genome comparison of the epiphytic bacteria Erwinia billingiae and E. tasmaniensis with the pear pathogen E. pyrifoliae.</title>
        <authorList>
            <person name="Kube M."/>
            <person name="Migdoll A.M."/>
            <person name="Gehring I."/>
            <person name="Heitmann K."/>
            <person name="Mayer Y."/>
            <person name="Kuhl H."/>
            <person name="Knaust F."/>
            <person name="Geider K."/>
            <person name="Reinhardt R."/>
        </authorList>
    </citation>
    <scope>NUCLEOTIDE SEQUENCE [LARGE SCALE GENOMIC DNA]</scope>
    <source>
        <strain evidence="2 3">Eb661</strain>
    </source>
</reference>
<feature type="transmembrane region" description="Helical" evidence="1">
    <location>
        <begin position="55"/>
        <end position="72"/>
    </location>
</feature>
<dbReference type="HOGENOM" id="CLU_2541823_0_0_6"/>
<dbReference type="STRING" id="634500.EbC_24830"/>